<evidence type="ECO:0000313" key="3">
    <source>
        <dbReference type="Proteomes" id="UP000319731"/>
    </source>
</evidence>
<dbReference type="OrthoDB" id="5531344at2759"/>
<feature type="compositionally biased region" description="Low complexity" evidence="1">
    <location>
        <begin position="357"/>
        <end position="368"/>
    </location>
</feature>
<gene>
    <name evidence="2" type="ORF">SmJEL517_g02641</name>
</gene>
<dbReference type="STRING" id="1806994.A0A507C542"/>
<evidence type="ECO:0000313" key="2">
    <source>
        <dbReference type="EMBL" id="TPX34802.1"/>
    </source>
</evidence>
<feature type="region of interest" description="Disordered" evidence="1">
    <location>
        <begin position="186"/>
        <end position="216"/>
    </location>
</feature>
<feature type="compositionally biased region" description="Basic and acidic residues" evidence="1">
    <location>
        <begin position="19"/>
        <end position="30"/>
    </location>
</feature>
<accession>A0A507C542</accession>
<name>A0A507C542_9FUNG</name>
<dbReference type="RefSeq" id="XP_031025440.1">
    <property type="nucleotide sequence ID" value="XM_031168569.1"/>
</dbReference>
<feature type="region of interest" description="Disordered" evidence="1">
    <location>
        <begin position="236"/>
        <end position="263"/>
    </location>
</feature>
<comment type="caution">
    <text evidence="2">The sequence shown here is derived from an EMBL/GenBank/DDBJ whole genome shotgun (WGS) entry which is preliminary data.</text>
</comment>
<proteinExistence type="predicted"/>
<feature type="compositionally biased region" description="Low complexity" evidence="1">
    <location>
        <begin position="244"/>
        <end position="263"/>
    </location>
</feature>
<reference evidence="2 3" key="1">
    <citation type="journal article" date="2019" name="Sci. Rep.">
        <title>Comparative genomics of chytrid fungi reveal insights into the obligate biotrophic and pathogenic lifestyle of Synchytrium endobioticum.</title>
        <authorList>
            <person name="van de Vossenberg B.T.L.H."/>
            <person name="Warris S."/>
            <person name="Nguyen H.D.T."/>
            <person name="van Gent-Pelzer M.P.E."/>
            <person name="Joly D.L."/>
            <person name="van de Geest H.C."/>
            <person name="Bonants P.J.M."/>
            <person name="Smith D.S."/>
            <person name="Levesque C.A."/>
            <person name="van der Lee T.A.J."/>
        </authorList>
    </citation>
    <scope>NUCLEOTIDE SEQUENCE [LARGE SCALE GENOMIC DNA]</scope>
    <source>
        <strain evidence="2 3">JEL517</strain>
    </source>
</reference>
<dbReference type="Proteomes" id="UP000319731">
    <property type="component" value="Unassembled WGS sequence"/>
</dbReference>
<feature type="region of interest" description="Disordered" evidence="1">
    <location>
        <begin position="350"/>
        <end position="388"/>
    </location>
</feature>
<feature type="region of interest" description="Disordered" evidence="1">
    <location>
        <begin position="297"/>
        <end position="322"/>
    </location>
</feature>
<dbReference type="EMBL" id="QEAO01000011">
    <property type="protein sequence ID" value="TPX34802.1"/>
    <property type="molecule type" value="Genomic_DNA"/>
</dbReference>
<feature type="compositionally biased region" description="Polar residues" evidence="1">
    <location>
        <begin position="369"/>
        <end position="388"/>
    </location>
</feature>
<feature type="compositionally biased region" description="Polar residues" evidence="1">
    <location>
        <begin position="198"/>
        <end position="213"/>
    </location>
</feature>
<keyword evidence="3" id="KW-1185">Reference proteome</keyword>
<sequence>MTTDEHMQPNEKSQVQVAEEAHNKQQKQEQCEASSLPQEVVLLLTASLPKFGLSLTATDQFLDEKDTSNDSSTSTKQFFEQLQKLGRQLGYLESSSSGFRGLVGSGNGGVKRKRRDGESVLQHYDMEKPAMVSRIESFIQAKRSKIDSSNQAEFTRVDQADSCARSDTVELNRSVQMKIAVAHNKDDPLARSWRHTTDASSSGNTKPTPNNAATVPKTHLVSERLSNIESYLDVPYQPAPKRASNNTNNSISNGGTSTTGANGKNEAQVIKEVLSRIKIVEDRIVTLEREYPAWSTNNLNQNARNGNPQISNNNTLLGNRDGGNSLSSGVAMSMGARGLGSFAIAAVNGKSTDKPSQQQTATNVQQQQPKPISATQSTPPSQTRTLVTSVSNVLPQASAVDSDEEDSDEGDLSAIELKIKALKESLLARKL</sequence>
<dbReference type="AlphaFoldDB" id="A0A507C542"/>
<feature type="region of interest" description="Disordered" evidence="1">
    <location>
        <begin position="1"/>
        <end position="32"/>
    </location>
</feature>
<protein>
    <submittedName>
        <fullName evidence="2">Uncharacterized protein</fullName>
    </submittedName>
</protein>
<dbReference type="GeneID" id="42003866"/>
<evidence type="ECO:0000256" key="1">
    <source>
        <dbReference type="SAM" id="MobiDB-lite"/>
    </source>
</evidence>
<organism evidence="2 3">
    <name type="scientific">Synchytrium microbalum</name>
    <dbReference type="NCBI Taxonomy" id="1806994"/>
    <lineage>
        <taxon>Eukaryota</taxon>
        <taxon>Fungi</taxon>
        <taxon>Fungi incertae sedis</taxon>
        <taxon>Chytridiomycota</taxon>
        <taxon>Chytridiomycota incertae sedis</taxon>
        <taxon>Chytridiomycetes</taxon>
        <taxon>Synchytriales</taxon>
        <taxon>Synchytriaceae</taxon>
        <taxon>Synchytrium</taxon>
    </lineage>
</organism>